<sequence length="68" mass="7838">MPNAQYPAPSHMKITLKTATGDFVYETKILSLHKYPEVILWGKRVFTVFAPGVYWEAFFYVVPEAVDQ</sequence>
<evidence type="ECO:0000313" key="2">
    <source>
        <dbReference type="Proteomes" id="UP000252085"/>
    </source>
</evidence>
<dbReference type="EMBL" id="LXQE01000136">
    <property type="protein sequence ID" value="RCJ37636.1"/>
    <property type="molecule type" value="Genomic_DNA"/>
</dbReference>
<evidence type="ECO:0000313" key="1">
    <source>
        <dbReference type="EMBL" id="RCJ37636.1"/>
    </source>
</evidence>
<protein>
    <submittedName>
        <fullName evidence="1">Uncharacterized protein</fullName>
    </submittedName>
</protein>
<accession>A0A367RM40</accession>
<comment type="caution">
    <text evidence="1">The sequence shown here is derived from an EMBL/GenBank/DDBJ whole genome shotgun (WGS) entry which is preliminary data.</text>
</comment>
<name>A0A367RM40_NOSPU</name>
<reference evidence="1 2" key="1">
    <citation type="submission" date="2016-04" db="EMBL/GenBank/DDBJ databases">
        <authorList>
            <person name="Evans L.H."/>
            <person name="Alamgir A."/>
            <person name="Owens N."/>
            <person name="Weber N.D."/>
            <person name="Virtaneva K."/>
            <person name="Barbian K."/>
            <person name="Babar A."/>
            <person name="Rosenke K."/>
        </authorList>
    </citation>
    <scope>NUCLEOTIDE SEQUENCE [LARGE SCALE GENOMIC DNA]</scope>
    <source>
        <strain evidence="1">NIES-2108</strain>
    </source>
</reference>
<proteinExistence type="predicted"/>
<dbReference type="Proteomes" id="UP000252085">
    <property type="component" value="Unassembled WGS sequence"/>
</dbReference>
<organism evidence="1 2">
    <name type="scientific">Nostoc punctiforme NIES-2108</name>
    <dbReference type="NCBI Taxonomy" id="1356359"/>
    <lineage>
        <taxon>Bacteria</taxon>
        <taxon>Bacillati</taxon>
        <taxon>Cyanobacteriota</taxon>
        <taxon>Cyanophyceae</taxon>
        <taxon>Nostocales</taxon>
        <taxon>Nostocaceae</taxon>
        <taxon>Nostoc</taxon>
    </lineage>
</organism>
<gene>
    <name evidence="1" type="ORF">A6769_12095</name>
</gene>
<dbReference type="AlphaFoldDB" id="A0A367RM40"/>